<dbReference type="InterPro" id="IPR001106">
    <property type="entry name" value="Aromatic_Lyase"/>
</dbReference>
<evidence type="ECO:0000313" key="2">
    <source>
        <dbReference type="Proteomes" id="UP001151699"/>
    </source>
</evidence>
<reference evidence="1" key="1">
    <citation type="submission" date="2022-07" db="EMBL/GenBank/DDBJ databases">
        <authorList>
            <person name="Trinca V."/>
            <person name="Uliana J.V.C."/>
            <person name="Torres T.T."/>
            <person name="Ward R.J."/>
            <person name="Monesi N."/>
        </authorList>
    </citation>
    <scope>NUCLEOTIDE SEQUENCE</scope>
    <source>
        <strain evidence="1">HSMRA1968</strain>
        <tissue evidence="1">Whole embryos</tissue>
    </source>
</reference>
<dbReference type="OrthoDB" id="10051290at2759"/>
<dbReference type="Proteomes" id="UP001151699">
    <property type="component" value="Unassembled WGS sequence"/>
</dbReference>
<dbReference type="Pfam" id="PF00221">
    <property type="entry name" value="Lyase_aromatic"/>
    <property type="match status" value="1"/>
</dbReference>
<comment type="caution">
    <text evidence="1">The sequence shown here is derived from an EMBL/GenBank/DDBJ whole genome shotgun (WGS) entry which is preliminary data.</text>
</comment>
<dbReference type="AlphaFoldDB" id="A0A9Q0MP94"/>
<dbReference type="EMBL" id="WJQU01000994">
    <property type="protein sequence ID" value="KAJ6634125.1"/>
    <property type="molecule type" value="Genomic_DNA"/>
</dbReference>
<keyword evidence="2" id="KW-1185">Reference proteome</keyword>
<dbReference type="Gene3D" id="1.20.200.10">
    <property type="entry name" value="Fumarase/aspartase (Central domain)"/>
    <property type="match status" value="1"/>
</dbReference>
<proteinExistence type="predicted"/>
<accession>A0A9Q0MP94</accession>
<organism evidence="1 2">
    <name type="scientific">Pseudolycoriella hygida</name>
    <dbReference type="NCBI Taxonomy" id="35572"/>
    <lineage>
        <taxon>Eukaryota</taxon>
        <taxon>Metazoa</taxon>
        <taxon>Ecdysozoa</taxon>
        <taxon>Arthropoda</taxon>
        <taxon>Hexapoda</taxon>
        <taxon>Insecta</taxon>
        <taxon>Pterygota</taxon>
        <taxon>Neoptera</taxon>
        <taxon>Endopterygota</taxon>
        <taxon>Diptera</taxon>
        <taxon>Nematocera</taxon>
        <taxon>Sciaroidea</taxon>
        <taxon>Sciaridae</taxon>
        <taxon>Pseudolycoriella</taxon>
    </lineage>
</organism>
<dbReference type="InterPro" id="IPR008948">
    <property type="entry name" value="L-Aspartase-like"/>
</dbReference>
<sequence>MALLVDSKYNNGLPADLTGAEGSRKAINHGLKGLQITISGWTAEALKMCMPATVFSRSTESHTQDKVSMGTIAARDCRRVIELTEQVVAGMLIAVRQALVLRIKQGEQLNVSESTDDFLRRVSRDVEEITEDVFLEPILRKVLQSIGEMPHEIY</sequence>
<dbReference type="GO" id="GO:0003824">
    <property type="term" value="F:catalytic activity"/>
    <property type="evidence" value="ECO:0007669"/>
    <property type="project" value="InterPro"/>
</dbReference>
<dbReference type="SUPFAM" id="SSF48557">
    <property type="entry name" value="L-aspartase-like"/>
    <property type="match status" value="1"/>
</dbReference>
<evidence type="ECO:0000313" key="1">
    <source>
        <dbReference type="EMBL" id="KAJ6634125.1"/>
    </source>
</evidence>
<protein>
    <submittedName>
        <fullName evidence="1">Phenylalanine ammonia-lyase</fullName>
    </submittedName>
</protein>
<gene>
    <name evidence="1" type="primary">PAL</name>
    <name evidence="1" type="ORF">Bhyg_17596</name>
</gene>
<name>A0A9Q0MP94_9DIPT</name>
<dbReference type="PANTHER" id="PTHR10362">
    <property type="entry name" value="HISTIDINE AMMONIA-LYASE"/>
    <property type="match status" value="1"/>
</dbReference>